<reference evidence="1" key="1">
    <citation type="submission" date="2022-04" db="EMBL/GenBank/DDBJ databases">
        <title>Roseibium sp. CAU 1639 isolated from mud.</title>
        <authorList>
            <person name="Kim W."/>
        </authorList>
    </citation>
    <scope>NUCLEOTIDE SEQUENCE</scope>
    <source>
        <strain evidence="1">CAU 1639</strain>
    </source>
</reference>
<comment type="caution">
    <text evidence="1">The sequence shown here is derived from an EMBL/GenBank/DDBJ whole genome shotgun (WGS) entry which is preliminary data.</text>
</comment>
<dbReference type="RefSeq" id="WP_248152633.1">
    <property type="nucleotide sequence ID" value="NZ_JALNMJ010000003.1"/>
</dbReference>
<dbReference type="Proteomes" id="UP001431221">
    <property type="component" value="Unassembled WGS sequence"/>
</dbReference>
<organism evidence="1 2">
    <name type="scientific">Roseibium sediminicola</name>
    <dbReference type="NCBI Taxonomy" id="2933272"/>
    <lineage>
        <taxon>Bacteria</taxon>
        <taxon>Pseudomonadati</taxon>
        <taxon>Pseudomonadota</taxon>
        <taxon>Alphaproteobacteria</taxon>
        <taxon>Hyphomicrobiales</taxon>
        <taxon>Stappiaceae</taxon>
        <taxon>Roseibium</taxon>
    </lineage>
</organism>
<gene>
    <name evidence="1" type="ORF">M0H32_07195</name>
</gene>
<name>A0ABT0GR66_9HYPH</name>
<evidence type="ECO:0008006" key="3">
    <source>
        <dbReference type="Google" id="ProtNLM"/>
    </source>
</evidence>
<evidence type="ECO:0000313" key="1">
    <source>
        <dbReference type="EMBL" id="MCK7611941.1"/>
    </source>
</evidence>
<accession>A0ABT0GR66</accession>
<sequence length="136" mass="15276">MFEISSKFTWPHQGKIQFDDRGRPCFPRVQTKAPGVYLLRLDGQVYVGETAEANGLNGRWNNYRRYRDDKPPTYTNNRINRLLVVAAQAGSASVSWITSDDPEIVIEGVGYDLSDKGQRKAIEGFLRVVEGAGLNL</sequence>
<protein>
    <recommendedName>
        <fullName evidence="3">GIY-YIG domain-containing protein</fullName>
    </recommendedName>
</protein>
<proteinExistence type="predicted"/>
<evidence type="ECO:0000313" key="2">
    <source>
        <dbReference type="Proteomes" id="UP001431221"/>
    </source>
</evidence>
<keyword evidence="2" id="KW-1185">Reference proteome</keyword>
<dbReference type="EMBL" id="JALNMJ010000003">
    <property type="protein sequence ID" value="MCK7611941.1"/>
    <property type="molecule type" value="Genomic_DNA"/>
</dbReference>